<organism evidence="1 2">
    <name type="scientific">Pseudomonas phage pf16</name>
    <dbReference type="NCBI Taxonomy" id="1815630"/>
    <lineage>
        <taxon>Viruses</taxon>
        <taxon>Duplodnaviria</taxon>
        <taxon>Heunggongvirae</taxon>
        <taxon>Uroviricota</taxon>
        <taxon>Caudoviricetes</taxon>
        <taxon>Chakrabartyvirus</taxon>
        <taxon>Chakrabartyvirus pf16</taxon>
    </lineage>
</organism>
<gene>
    <name evidence="1" type="ORF">pf16_194</name>
</gene>
<name>A0A1S5R3Y0_9CAUD</name>
<proteinExistence type="predicted"/>
<dbReference type="Proteomes" id="UP000225821">
    <property type="component" value="Segment"/>
</dbReference>
<accession>A0A1S5R3Y0</accession>
<reference evidence="1 2" key="1">
    <citation type="submission" date="2016-03" db="EMBL/GenBank/DDBJ databases">
        <title>Characterisation of pf16 and phiPMW: Two novel phages infecting Pseudomonas putida PpG1.</title>
        <authorList>
            <person name="Magill D.J."/>
            <person name="Krylov V.N."/>
            <person name="Shaburova O.V."/>
            <person name="Allen C.C.R."/>
            <person name="McGrath J.W."/>
            <person name="Quinn J.P."/>
            <person name="Kulakov L.A."/>
        </authorList>
    </citation>
    <scope>NUCLEOTIDE SEQUENCE [LARGE SCALE GENOMIC DNA]</scope>
</reference>
<protein>
    <submittedName>
        <fullName evidence="1">Uncharacterized protein</fullName>
    </submittedName>
</protein>
<sequence length="64" mass="7323">MARVYITKPSTGAVWSSAMPELGMWRKESLGCKFHNTQQVGTITNNFFPFSRKNKKKGFVVINR</sequence>
<evidence type="ECO:0000313" key="2">
    <source>
        <dbReference type="Proteomes" id="UP000225821"/>
    </source>
</evidence>
<keyword evidence="2" id="KW-1185">Reference proteome</keyword>
<dbReference type="EMBL" id="KU873925">
    <property type="protein sequence ID" value="AND75117.1"/>
    <property type="molecule type" value="Genomic_DNA"/>
</dbReference>
<evidence type="ECO:0000313" key="1">
    <source>
        <dbReference type="EMBL" id="AND75117.1"/>
    </source>
</evidence>